<evidence type="ECO:0000313" key="2">
    <source>
        <dbReference type="EMBL" id="KSW13299.1"/>
    </source>
</evidence>
<feature type="domain" description="Amine oxidase" evidence="1">
    <location>
        <begin position="20"/>
        <end position="484"/>
    </location>
</feature>
<sequence>MNPLEAIPAHPGAVVVGGGIAGLVSAWELARAGVRPLLIEARGYLGGLIARGTVGGASVDLGAETYVVRGTDTSSIVEALGLTSVEPAGSGARLYAPALRGGWELRPFLRDSFLGIPAHPDAPDCAHVLGEAGVSRALDDRSMGAGVGMDEAGETLAGFVAARMGEAVLERSVRPIIAGIYTADPSVLATDAVAPGLRAETARHGSLAAAVAARLAAAGSRRTPEACVEGGMFVLVDALRAAIEAAGGTVLTRAGAFSLRREATGWTLECGPTKPGPTPGAEPVPNGPGVSVTTERLVLACSASAALRLLTEARIPGLVPDVSVPEGAPIARLTLAVRAPELDDAPVSQGLLVAPAPAGERPVEAKALSHLNVKWPWLADQLPPQTHLLRLSYGRLGEAEPAVTVEGALRDIRTLTGVTIAAEAVTDHLLARWNGTLPPLPPEYRGRVGALEEQVRPLGGVALTGAWVAGTGIASVVTHARAGAKGLL</sequence>
<dbReference type="SUPFAM" id="SSF51905">
    <property type="entry name" value="FAD/NAD(P)-binding domain"/>
    <property type="match status" value="1"/>
</dbReference>
<dbReference type="PANTHER" id="PTHR42923">
    <property type="entry name" value="PROTOPORPHYRINOGEN OXIDASE"/>
    <property type="match status" value="1"/>
</dbReference>
<dbReference type="AlphaFoldDB" id="A0A0V8RZ28"/>
<accession>A0A0V8RZ28</accession>
<dbReference type="InterPro" id="IPR050464">
    <property type="entry name" value="Zeta_carotene_desat/Oxidored"/>
</dbReference>
<organism evidence="2 3">
    <name type="scientific">Schaalia odontolytica</name>
    <dbReference type="NCBI Taxonomy" id="1660"/>
    <lineage>
        <taxon>Bacteria</taxon>
        <taxon>Bacillati</taxon>
        <taxon>Actinomycetota</taxon>
        <taxon>Actinomycetes</taxon>
        <taxon>Actinomycetales</taxon>
        <taxon>Actinomycetaceae</taxon>
        <taxon>Schaalia</taxon>
    </lineage>
</organism>
<evidence type="ECO:0000313" key="3">
    <source>
        <dbReference type="Proteomes" id="UP000054686"/>
    </source>
</evidence>
<dbReference type="Gene3D" id="3.90.660.20">
    <property type="entry name" value="Protoporphyrinogen oxidase, mitochondrial, domain 2"/>
    <property type="match status" value="1"/>
</dbReference>
<dbReference type="SUPFAM" id="SSF54373">
    <property type="entry name" value="FAD-linked reductases, C-terminal domain"/>
    <property type="match status" value="1"/>
</dbReference>
<dbReference type="Proteomes" id="UP000054686">
    <property type="component" value="Unassembled WGS sequence"/>
</dbReference>
<dbReference type="EMBL" id="LLVT01000001">
    <property type="protein sequence ID" value="KSW13299.1"/>
    <property type="molecule type" value="Genomic_DNA"/>
</dbReference>
<dbReference type="PANTHER" id="PTHR42923:SF3">
    <property type="entry name" value="PROTOPORPHYRINOGEN OXIDASE"/>
    <property type="match status" value="1"/>
</dbReference>
<evidence type="ECO:0000259" key="1">
    <source>
        <dbReference type="Pfam" id="PF01593"/>
    </source>
</evidence>
<dbReference type="Gene3D" id="3.50.50.60">
    <property type="entry name" value="FAD/NAD(P)-binding domain"/>
    <property type="match status" value="1"/>
</dbReference>
<dbReference type="InterPro" id="IPR036188">
    <property type="entry name" value="FAD/NAD-bd_sf"/>
</dbReference>
<dbReference type="OrthoDB" id="3450553at2"/>
<proteinExistence type="predicted"/>
<protein>
    <recommendedName>
        <fullName evidence="1">Amine oxidase domain-containing protein</fullName>
    </recommendedName>
</protein>
<reference evidence="2 3" key="1">
    <citation type="submission" date="2015-10" db="EMBL/GenBank/DDBJ databases">
        <title>Draft Genome of Actinomyces odontolyticus subsp. actinosynbacter strain XH001.</title>
        <authorList>
            <person name="Mclean J.S."/>
            <person name="He X."/>
        </authorList>
    </citation>
    <scope>NUCLEOTIDE SEQUENCE [LARGE SCALE GENOMIC DNA]</scope>
    <source>
        <strain evidence="2 3">XH001</strain>
    </source>
</reference>
<dbReference type="RefSeq" id="WP_060566076.1">
    <property type="nucleotide sequence ID" value="NZ_CP040006.1"/>
</dbReference>
<dbReference type="GO" id="GO:0016491">
    <property type="term" value="F:oxidoreductase activity"/>
    <property type="evidence" value="ECO:0007669"/>
    <property type="project" value="InterPro"/>
</dbReference>
<gene>
    <name evidence="2" type="ORF">APY09_02800</name>
</gene>
<dbReference type="Pfam" id="PF01593">
    <property type="entry name" value="Amino_oxidase"/>
    <property type="match status" value="1"/>
</dbReference>
<dbReference type="InterPro" id="IPR002937">
    <property type="entry name" value="Amino_oxidase"/>
</dbReference>
<name>A0A0V8RZ28_9ACTO</name>
<dbReference type="Gene3D" id="1.10.3110.10">
    <property type="entry name" value="protoporphyrinogen ix oxidase, domain 3"/>
    <property type="match status" value="1"/>
</dbReference>
<comment type="caution">
    <text evidence="2">The sequence shown here is derived from an EMBL/GenBank/DDBJ whole genome shotgun (WGS) entry which is preliminary data.</text>
</comment>